<dbReference type="AlphaFoldDB" id="A0A369JDB8"/>
<dbReference type="InParanoid" id="A0A369JDB8"/>
<sequence>MDRPLVSCLARHLTLKRPFLSLTLLPDVQHLPSSSSSRVGTGGNAEGILVQSITRARMMMKAGEAVLVRQGCDEVVITVNRASAEYF</sequence>
<reference evidence="1" key="1">
    <citation type="submission" date="2018-04" db="EMBL/GenBank/DDBJ databases">
        <title>Whole genome sequencing of Hypsizygus marmoreus.</title>
        <authorList>
            <person name="Choi I.-G."/>
            <person name="Min B."/>
            <person name="Kim J.-G."/>
            <person name="Kim S."/>
            <person name="Oh Y.-L."/>
            <person name="Kong W.-S."/>
            <person name="Park H."/>
            <person name="Jeong J."/>
            <person name="Song E.-S."/>
        </authorList>
    </citation>
    <scope>NUCLEOTIDE SEQUENCE [LARGE SCALE GENOMIC DNA]</scope>
    <source>
        <strain evidence="1">51987-8</strain>
    </source>
</reference>
<keyword evidence="2" id="KW-1185">Reference proteome</keyword>
<accession>A0A369JDB8</accession>
<organism evidence="1 2">
    <name type="scientific">Hypsizygus marmoreus</name>
    <name type="common">White beech mushroom</name>
    <name type="synonym">Agaricus marmoreus</name>
    <dbReference type="NCBI Taxonomy" id="39966"/>
    <lineage>
        <taxon>Eukaryota</taxon>
        <taxon>Fungi</taxon>
        <taxon>Dikarya</taxon>
        <taxon>Basidiomycota</taxon>
        <taxon>Agaricomycotina</taxon>
        <taxon>Agaricomycetes</taxon>
        <taxon>Agaricomycetidae</taxon>
        <taxon>Agaricales</taxon>
        <taxon>Tricholomatineae</taxon>
        <taxon>Lyophyllaceae</taxon>
        <taxon>Hypsizygus</taxon>
    </lineage>
</organism>
<dbReference type="EMBL" id="LUEZ02000112">
    <property type="protein sequence ID" value="RDB17424.1"/>
    <property type="molecule type" value="Genomic_DNA"/>
</dbReference>
<proteinExistence type="predicted"/>
<evidence type="ECO:0000313" key="1">
    <source>
        <dbReference type="EMBL" id="RDB17424.1"/>
    </source>
</evidence>
<gene>
    <name evidence="1" type="ORF">Hypma_001637</name>
</gene>
<evidence type="ECO:0000313" key="2">
    <source>
        <dbReference type="Proteomes" id="UP000076154"/>
    </source>
</evidence>
<dbReference type="Proteomes" id="UP000076154">
    <property type="component" value="Unassembled WGS sequence"/>
</dbReference>
<comment type="caution">
    <text evidence="1">The sequence shown here is derived from an EMBL/GenBank/DDBJ whole genome shotgun (WGS) entry which is preliminary data.</text>
</comment>
<name>A0A369JDB8_HYPMA</name>
<protein>
    <submittedName>
        <fullName evidence="1">Uncharacterized protein</fullName>
    </submittedName>
</protein>